<dbReference type="AlphaFoldDB" id="A0A9P4HP86"/>
<dbReference type="PANTHER" id="PTHR36847">
    <property type="entry name" value="AMIDOLIGASE ENZYME"/>
    <property type="match status" value="1"/>
</dbReference>
<dbReference type="Pfam" id="PF12224">
    <property type="entry name" value="Amidoligase_2"/>
    <property type="match status" value="1"/>
</dbReference>
<dbReference type="PANTHER" id="PTHR36847:SF1">
    <property type="entry name" value="AMIDOLIGASE ENZYME"/>
    <property type="match status" value="1"/>
</dbReference>
<comment type="caution">
    <text evidence="1">The sequence shown here is derived from an EMBL/GenBank/DDBJ whole genome shotgun (WGS) entry which is preliminary data.</text>
</comment>
<dbReference type="OrthoDB" id="412402at2759"/>
<keyword evidence="2" id="KW-1185">Reference proteome</keyword>
<dbReference type="InterPro" id="IPR022025">
    <property type="entry name" value="Amidoligase_2"/>
</dbReference>
<dbReference type="Proteomes" id="UP000799776">
    <property type="component" value="Unassembled WGS sequence"/>
</dbReference>
<proteinExistence type="predicted"/>
<reference evidence="1" key="1">
    <citation type="journal article" date="2020" name="Stud. Mycol.">
        <title>101 Dothideomycetes genomes: a test case for predicting lifestyles and emergence of pathogens.</title>
        <authorList>
            <person name="Haridas S."/>
            <person name="Albert R."/>
            <person name="Binder M."/>
            <person name="Bloem J."/>
            <person name="Labutti K."/>
            <person name="Salamov A."/>
            <person name="Andreopoulos B."/>
            <person name="Baker S."/>
            <person name="Barry K."/>
            <person name="Bills G."/>
            <person name="Bluhm B."/>
            <person name="Cannon C."/>
            <person name="Castanera R."/>
            <person name="Culley D."/>
            <person name="Daum C."/>
            <person name="Ezra D."/>
            <person name="Gonzalez J."/>
            <person name="Henrissat B."/>
            <person name="Kuo A."/>
            <person name="Liang C."/>
            <person name="Lipzen A."/>
            <person name="Lutzoni F."/>
            <person name="Magnuson J."/>
            <person name="Mondo S."/>
            <person name="Nolan M."/>
            <person name="Ohm R."/>
            <person name="Pangilinan J."/>
            <person name="Park H.-J."/>
            <person name="Ramirez L."/>
            <person name="Alfaro M."/>
            <person name="Sun H."/>
            <person name="Tritt A."/>
            <person name="Yoshinaga Y."/>
            <person name="Zwiers L.-H."/>
            <person name="Turgeon B."/>
            <person name="Goodwin S."/>
            <person name="Spatafora J."/>
            <person name="Crous P."/>
            <person name="Grigoriev I."/>
        </authorList>
    </citation>
    <scope>NUCLEOTIDE SEQUENCE</scope>
    <source>
        <strain evidence="1">CBS 121410</strain>
    </source>
</reference>
<evidence type="ECO:0008006" key="3">
    <source>
        <dbReference type="Google" id="ProtNLM"/>
    </source>
</evidence>
<name>A0A9P4HP86_9PEZI</name>
<evidence type="ECO:0000313" key="2">
    <source>
        <dbReference type="Proteomes" id="UP000799776"/>
    </source>
</evidence>
<organism evidence="1 2">
    <name type="scientific">Saccharata proteae CBS 121410</name>
    <dbReference type="NCBI Taxonomy" id="1314787"/>
    <lineage>
        <taxon>Eukaryota</taxon>
        <taxon>Fungi</taxon>
        <taxon>Dikarya</taxon>
        <taxon>Ascomycota</taxon>
        <taxon>Pezizomycotina</taxon>
        <taxon>Dothideomycetes</taxon>
        <taxon>Dothideomycetes incertae sedis</taxon>
        <taxon>Botryosphaeriales</taxon>
        <taxon>Saccharataceae</taxon>
        <taxon>Saccharata</taxon>
    </lineage>
</organism>
<accession>A0A9P4HP86</accession>
<gene>
    <name evidence="1" type="ORF">K490DRAFT_67762</name>
</gene>
<protein>
    <recommendedName>
        <fullName evidence="3">Amidoligase enzyme</fullName>
    </recommendedName>
</protein>
<sequence length="453" mass="51046">MTTKLQRPHGALAYTIGIELEFMYADDQRVEDHDDITTGPWELIISALESHGVKCKTDFGHHADTPNYSTWTIGDDGSVHLDEAVEDYTPLLPGPTPWGLELRSPKWSVWDDDWAGEIRKVMRILDSTCNTPSSRLLLNERCGFHVHLGVSGRPHSFRTIKNLLQLTTGFQRIIDELHTATRLSETNKYCVPPSRHFLKLVPIHPDMHEFFRAKDAVEDHPLAWCRFIESSVHSPQQLEKGRWTNHGNAYNYENLFSCETRRDKAPLGTIEFRQHAGTLDEEEIVAWMNVVVAMVHFCHVVGASSLLMNLLTRQIENPTFGACELLNAIGTHSRVVQYYGFKLGADTARQELMEIMESDIPENFVPLVQNLEEARYMVRCREAVMGTIAGKLSCGFYGSMLGQGLGSRYAQFDEIEPDEVDVSDGISFQIVEAHAVAALHGQSVEESFAFAAI</sequence>
<evidence type="ECO:0000313" key="1">
    <source>
        <dbReference type="EMBL" id="KAF2085345.1"/>
    </source>
</evidence>
<dbReference type="EMBL" id="ML978731">
    <property type="protein sequence ID" value="KAF2085345.1"/>
    <property type="molecule type" value="Genomic_DNA"/>
</dbReference>